<comment type="caution">
    <text evidence="1">The sequence shown here is derived from an EMBL/GenBank/DDBJ whole genome shotgun (WGS) entry which is preliminary data.</text>
</comment>
<sequence>MPAMTAPQIMYQYVTKGGAVIDAPAPQGASLKGAAELAAALLEREDTTALIIQTVTGGYATVRVSDIDHIAIEPPYDPPQS</sequence>
<reference evidence="2" key="1">
    <citation type="journal article" date="2019" name="Int. J. Syst. Evol. Microbiol.">
        <title>The Global Catalogue of Microorganisms (GCM) 10K type strain sequencing project: providing services to taxonomists for standard genome sequencing and annotation.</title>
        <authorList>
            <consortium name="The Broad Institute Genomics Platform"/>
            <consortium name="The Broad Institute Genome Sequencing Center for Infectious Disease"/>
            <person name="Wu L."/>
            <person name="Ma J."/>
        </authorList>
    </citation>
    <scope>NUCLEOTIDE SEQUENCE [LARGE SCALE GENOMIC DNA]</scope>
    <source>
        <strain evidence="2">JCM 16702</strain>
    </source>
</reference>
<evidence type="ECO:0000313" key="1">
    <source>
        <dbReference type="EMBL" id="GAA4082919.1"/>
    </source>
</evidence>
<keyword evidence="2" id="KW-1185">Reference proteome</keyword>
<gene>
    <name evidence="1" type="ORF">GCM10022214_47870</name>
</gene>
<protein>
    <submittedName>
        <fullName evidence="1">Uncharacterized protein</fullName>
    </submittedName>
</protein>
<name>A0ABP7W7F9_9ACTN</name>
<dbReference type="Proteomes" id="UP001500683">
    <property type="component" value="Unassembled WGS sequence"/>
</dbReference>
<dbReference type="EMBL" id="BAAAZG010000035">
    <property type="protein sequence ID" value="GAA4082919.1"/>
    <property type="molecule type" value="Genomic_DNA"/>
</dbReference>
<accession>A0ABP7W7F9</accession>
<proteinExistence type="predicted"/>
<organism evidence="1 2">
    <name type="scientific">Actinomadura miaoliensis</name>
    <dbReference type="NCBI Taxonomy" id="430685"/>
    <lineage>
        <taxon>Bacteria</taxon>
        <taxon>Bacillati</taxon>
        <taxon>Actinomycetota</taxon>
        <taxon>Actinomycetes</taxon>
        <taxon>Streptosporangiales</taxon>
        <taxon>Thermomonosporaceae</taxon>
        <taxon>Actinomadura</taxon>
    </lineage>
</organism>
<evidence type="ECO:0000313" key="2">
    <source>
        <dbReference type="Proteomes" id="UP001500683"/>
    </source>
</evidence>